<accession>A0A8S0RGA4</accession>
<proteinExistence type="predicted"/>
<sequence>MQHVTDEFVKVRDFISTLVPPAPSRNTPPTAQVAKEPTILATSVYDGNGGDTDPVPKCADPQVHGRGFSSLPVDHDKDMDNEMQERNGVCLKFRIIFDFVHRSHLIRKCVYCKP</sequence>
<evidence type="ECO:0000313" key="2">
    <source>
        <dbReference type="Proteomes" id="UP000594638"/>
    </source>
</evidence>
<dbReference type="Gramene" id="OE9A003078T1">
    <property type="protein sequence ID" value="OE9A003078C1"/>
    <property type="gene ID" value="OE9A003078"/>
</dbReference>
<evidence type="ECO:0000313" key="1">
    <source>
        <dbReference type="EMBL" id="CAA2977761.1"/>
    </source>
</evidence>
<dbReference type="AlphaFoldDB" id="A0A8S0RGA4"/>
<organism evidence="1 2">
    <name type="scientific">Olea europaea subsp. europaea</name>
    <dbReference type="NCBI Taxonomy" id="158383"/>
    <lineage>
        <taxon>Eukaryota</taxon>
        <taxon>Viridiplantae</taxon>
        <taxon>Streptophyta</taxon>
        <taxon>Embryophyta</taxon>
        <taxon>Tracheophyta</taxon>
        <taxon>Spermatophyta</taxon>
        <taxon>Magnoliopsida</taxon>
        <taxon>eudicotyledons</taxon>
        <taxon>Gunneridae</taxon>
        <taxon>Pentapetalae</taxon>
        <taxon>asterids</taxon>
        <taxon>lamiids</taxon>
        <taxon>Lamiales</taxon>
        <taxon>Oleaceae</taxon>
        <taxon>Oleeae</taxon>
        <taxon>Olea</taxon>
    </lineage>
</organism>
<keyword evidence="2" id="KW-1185">Reference proteome</keyword>
<dbReference type="Proteomes" id="UP000594638">
    <property type="component" value="Unassembled WGS sequence"/>
</dbReference>
<gene>
    <name evidence="1" type="ORF">OLEA9_A003078</name>
</gene>
<reference evidence="1 2" key="1">
    <citation type="submission" date="2019-12" db="EMBL/GenBank/DDBJ databases">
        <authorList>
            <person name="Alioto T."/>
            <person name="Alioto T."/>
            <person name="Gomez Garrido J."/>
        </authorList>
    </citation>
    <scope>NUCLEOTIDE SEQUENCE [LARGE SCALE GENOMIC DNA]</scope>
</reference>
<comment type="caution">
    <text evidence="1">The sequence shown here is derived from an EMBL/GenBank/DDBJ whole genome shotgun (WGS) entry which is preliminary data.</text>
</comment>
<dbReference type="EMBL" id="CACTIH010003611">
    <property type="protein sequence ID" value="CAA2977761.1"/>
    <property type="molecule type" value="Genomic_DNA"/>
</dbReference>
<name>A0A8S0RGA4_OLEEU</name>
<protein>
    <submittedName>
        <fullName evidence="1">Uncharacterized protein</fullName>
    </submittedName>
</protein>